<dbReference type="InterPro" id="IPR050555">
    <property type="entry name" value="Bact_Solute-Bind_Prot2"/>
</dbReference>
<sequence>MKKNLKKAMAMGLATTMALAAPAAVSAAGDTSDVSGSHVFMFKSVGNAFGVIMYEGFSSYMEQVGENCTEKSPAETTVAAQVQLIDEAITQGCKSISISTNGDTGFDEVFAKAQEKGVPIVSVDSSASADYRVTHNNQASTEDIGAMQVRAAVLQVLGVAYDPEDATMEKTVEAALADYDGDEIRLGVLSAGIDTPVQNGWIAVMEQELQKDIYKGKVSPELNKKYGDDEATKSTTQAQAFLAENNVDAIISPTTVGIAAAGEVLTQAKSDIKLTGLGLPSEMKNYMPATADDDEFSFVCPYMMLWDVSHLGASTAAIQMAVQNDGFDGSEGSTVDMEAWGEYDAETFTAEDNGDGGTGVLTGQPYVFYKDNMAEWVDKL</sequence>
<protein>
    <submittedName>
        <fullName evidence="4">Autoinducer 2-binding protein LsrB</fullName>
    </submittedName>
</protein>
<feature type="signal peptide" evidence="2">
    <location>
        <begin position="1"/>
        <end position="20"/>
    </location>
</feature>
<dbReference type="PANTHER" id="PTHR30036">
    <property type="entry name" value="D-XYLOSE-BINDING PERIPLASMIC PROTEIN"/>
    <property type="match status" value="1"/>
</dbReference>
<dbReference type="InterPro" id="IPR025997">
    <property type="entry name" value="SBP_2_dom"/>
</dbReference>
<dbReference type="AlphaFoldDB" id="A0A564TG37"/>
<dbReference type="EMBL" id="CABHNB010000020">
    <property type="protein sequence ID" value="VUX06236.1"/>
    <property type="molecule type" value="Genomic_DNA"/>
</dbReference>
<dbReference type="Gene3D" id="3.40.50.2300">
    <property type="match status" value="2"/>
</dbReference>
<evidence type="ECO:0000313" key="4">
    <source>
        <dbReference type="EMBL" id="VUX06236.1"/>
    </source>
</evidence>
<dbReference type="InterPro" id="IPR028082">
    <property type="entry name" value="Peripla_BP_I"/>
</dbReference>
<gene>
    <name evidence="4" type="primary">lsrB_1</name>
    <name evidence="4" type="ORF">ROSSTS7063_01635</name>
</gene>
<evidence type="ECO:0000313" key="5">
    <source>
        <dbReference type="Proteomes" id="UP000409147"/>
    </source>
</evidence>
<dbReference type="Pfam" id="PF13407">
    <property type="entry name" value="Peripla_BP_4"/>
    <property type="match status" value="1"/>
</dbReference>
<comment type="subcellular location">
    <subcellularLocation>
        <location evidence="1">Cell envelope</location>
    </subcellularLocation>
</comment>
<keyword evidence="5" id="KW-1185">Reference proteome</keyword>
<evidence type="ECO:0000256" key="2">
    <source>
        <dbReference type="SAM" id="SignalP"/>
    </source>
</evidence>
<dbReference type="RefSeq" id="WP_144368927.1">
    <property type="nucleotide sequence ID" value="NZ_CABHNB010000020.1"/>
</dbReference>
<proteinExistence type="predicted"/>
<reference evidence="4 5" key="1">
    <citation type="submission" date="2019-07" db="EMBL/GenBank/DDBJ databases">
        <authorList>
            <person name="Hibberd C M."/>
            <person name="Gehrig L. J."/>
            <person name="Chang H.-W."/>
            <person name="Venkatesh S."/>
        </authorList>
    </citation>
    <scope>NUCLEOTIDE SEQUENCE [LARGE SCALE GENOMIC DNA]</scope>
    <source>
        <strain evidence="4">Ruminococcus_obeum_SSTS_Bg7063</strain>
    </source>
</reference>
<keyword evidence="2" id="KW-0732">Signal</keyword>
<feature type="chain" id="PRO_5039686329" evidence="2">
    <location>
        <begin position="21"/>
        <end position="380"/>
    </location>
</feature>
<dbReference type="PANTHER" id="PTHR30036:SF8">
    <property type="entry name" value="ABC-TYPE SUGAR TRANSPORT SYSTEM PERIPLASMIC COMPONENT-LIKE PROTEIN"/>
    <property type="match status" value="1"/>
</dbReference>
<dbReference type="SUPFAM" id="SSF53822">
    <property type="entry name" value="Periplasmic binding protein-like I"/>
    <property type="match status" value="1"/>
</dbReference>
<accession>A0A564TG37</accession>
<evidence type="ECO:0000259" key="3">
    <source>
        <dbReference type="Pfam" id="PF13407"/>
    </source>
</evidence>
<dbReference type="GO" id="GO:0030288">
    <property type="term" value="C:outer membrane-bounded periplasmic space"/>
    <property type="evidence" value="ECO:0007669"/>
    <property type="project" value="TreeGrafter"/>
</dbReference>
<evidence type="ECO:0000256" key="1">
    <source>
        <dbReference type="ARBA" id="ARBA00004196"/>
    </source>
</evidence>
<organism evidence="4 5">
    <name type="scientific">Blautia obeum</name>
    <dbReference type="NCBI Taxonomy" id="40520"/>
    <lineage>
        <taxon>Bacteria</taxon>
        <taxon>Bacillati</taxon>
        <taxon>Bacillota</taxon>
        <taxon>Clostridia</taxon>
        <taxon>Lachnospirales</taxon>
        <taxon>Lachnospiraceae</taxon>
        <taxon>Blautia</taxon>
    </lineage>
</organism>
<name>A0A564TG37_9FIRM</name>
<dbReference type="Proteomes" id="UP000409147">
    <property type="component" value="Unassembled WGS sequence"/>
</dbReference>
<feature type="domain" description="Periplasmic binding protein" evidence="3">
    <location>
        <begin position="39"/>
        <end position="320"/>
    </location>
</feature>
<dbReference type="GO" id="GO:0030246">
    <property type="term" value="F:carbohydrate binding"/>
    <property type="evidence" value="ECO:0007669"/>
    <property type="project" value="TreeGrafter"/>
</dbReference>